<feature type="compositionally biased region" description="Acidic residues" evidence="2">
    <location>
        <begin position="529"/>
        <end position="544"/>
    </location>
</feature>
<keyword evidence="1" id="KW-0175">Coiled coil</keyword>
<proteinExistence type="predicted"/>
<evidence type="ECO:0000313" key="4">
    <source>
        <dbReference type="Proteomes" id="UP001305414"/>
    </source>
</evidence>
<feature type="compositionally biased region" description="Polar residues" evidence="2">
    <location>
        <begin position="74"/>
        <end position="92"/>
    </location>
</feature>
<feature type="compositionally biased region" description="Basic and acidic residues" evidence="2">
    <location>
        <begin position="62"/>
        <end position="73"/>
    </location>
</feature>
<accession>A0AAN7ZA69</accession>
<feature type="region of interest" description="Disordered" evidence="2">
    <location>
        <begin position="527"/>
        <end position="560"/>
    </location>
</feature>
<name>A0AAN7ZA69_9PEZI</name>
<protein>
    <submittedName>
        <fullName evidence="3">Uncharacterized protein</fullName>
    </submittedName>
</protein>
<feature type="coiled-coil region" evidence="1">
    <location>
        <begin position="219"/>
        <end position="253"/>
    </location>
</feature>
<sequence>MTSLKSHPQYLQKEQEHKTTGNMEDAGALAVSPSANTTPLQPISPDRVNHQNPMAASLRSSVQRDSDVHDKIRQFNNLSHLPPGTTSASMSKQLERMTADAALKRAMIGREEAESEMRRYREESRVLRRQVEEGRERERKVGERLETVMESYGRAKETYSHTHAIWEKEIRRARKETFKSQSTIVKLQEELKAARVAAKSTDECLAREKELSKAREQEAFAARYQLVELQQELDKAQELITFLEEERDAFKAAAQSEEVARIAAEGRIPLPPEEPDSEFASPRKSFGARESLSAFEIVSSAATEAEIEELTRLWQWEKQRADRAQDHLDFVQTEYEMHRASKPKSPLRRSTTTSPRKERTDPINIVDPSDLVILGEDMESQKSLLPTEAPHSESGEGREVASEEQVIESQTTDTGNEPKKQSKRKEPRRGTIFVPAEGIFRTITQQELEAMEQTGEEEATMEPPTPVEPEPNHPRYARTPSVEPPSFALMAQERTSLLSLLNAPHEREASLAFNIPSTRGDISFAAEDVASEEETEEDENEENNSLDATPTQVDASMDSRPHTSAAFYTVTTTTSVPIHDENIKPLHSAPLTMTHSRTPSFDVNNPALTPTMTREQALAQIRERRGRARSAMQGAMTPRRQMLTGVTDRNVSAPAGRVAAKGRS</sequence>
<feature type="coiled-coil region" evidence="1">
    <location>
        <begin position="103"/>
        <end position="137"/>
    </location>
</feature>
<dbReference type="Proteomes" id="UP001305414">
    <property type="component" value="Unassembled WGS sequence"/>
</dbReference>
<comment type="caution">
    <text evidence="3">The sequence shown here is derived from an EMBL/GenBank/DDBJ whole genome shotgun (WGS) entry which is preliminary data.</text>
</comment>
<dbReference type="AlphaFoldDB" id="A0AAN7ZA69"/>
<feature type="region of interest" description="Disordered" evidence="2">
    <location>
        <begin position="334"/>
        <end position="482"/>
    </location>
</feature>
<organism evidence="3 4">
    <name type="scientific">Xylaria bambusicola</name>
    <dbReference type="NCBI Taxonomy" id="326684"/>
    <lineage>
        <taxon>Eukaryota</taxon>
        <taxon>Fungi</taxon>
        <taxon>Dikarya</taxon>
        <taxon>Ascomycota</taxon>
        <taxon>Pezizomycotina</taxon>
        <taxon>Sordariomycetes</taxon>
        <taxon>Xylariomycetidae</taxon>
        <taxon>Xylariales</taxon>
        <taxon>Xylariaceae</taxon>
        <taxon>Xylaria</taxon>
    </lineage>
</organism>
<gene>
    <name evidence="3" type="ORF">RRF57_007085</name>
</gene>
<feature type="compositionally biased region" description="Polar residues" evidence="2">
    <location>
        <begin position="50"/>
        <end position="61"/>
    </location>
</feature>
<evidence type="ECO:0000256" key="2">
    <source>
        <dbReference type="SAM" id="MobiDB-lite"/>
    </source>
</evidence>
<feature type="region of interest" description="Disordered" evidence="2">
    <location>
        <begin position="625"/>
        <end position="664"/>
    </location>
</feature>
<feature type="region of interest" description="Disordered" evidence="2">
    <location>
        <begin position="1"/>
        <end position="98"/>
    </location>
</feature>
<dbReference type="PANTHER" id="PTHR42041:SF1">
    <property type="entry name" value="DNA ENDONUCLEASE ACTIVATOR CTP1 C-TERMINAL DOMAIN-CONTAINING PROTEIN"/>
    <property type="match status" value="1"/>
</dbReference>
<keyword evidence="4" id="KW-1185">Reference proteome</keyword>
<reference evidence="3 4" key="1">
    <citation type="submission" date="2023-10" db="EMBL/GenBank/DDBJ databases">
        <title>Draft genome sequence of Xylaria bambusicola isolate GMP-LS, the root and basal stem rot pathogen of sugarcane in Indonesia.</title>
        <authorList>
            <person name="Selvaraj P."/>
            <person name="Muralishankar V."/>
            <person name="Muruganantham S."/>
            <person name="Sp S."/>
            <person name="Haryani S."/>
            <person name="Lau K.J.X."/>
            <person name="Naqvi N.I."/>
        </authorList>
    </citation>
    <scope>NUCLEOTIDE SEQUENCE [LARGE SCALE GENOMIC DNA]</scope>
    <source>
        <strain evidence="3">GMP-LS</strain>
    </source>
</reference>
<evidence type="ECO:0000313" key="3">
    <source>
        <dbReference type="EMBL" id="KAK5631371.1"/>
    </source>
</evidence>
<dbReference type="PANTHER" id="PTHR42041">
    <property type="entry name" value="DNA ENDONUCLEASE ACTIVATOR CTP1 C-TERMINAL DOMAIN-CONTAINING PROTEIN"/>
    <property type="match status" value="1"/>
</dbReference>
<evidence type="ECO:0000256" key="1">
    <source>
        <dbReference type="SAM" id="Coils"/>
    </source>
</evidence>
<feature type="compositionally biased region" description="Polar residues" evidence="2">
    <location>
        <begin position="545"/>
        <end position="554"/>
    </location>
</feature>
<dbReference type="EMBL" id="JAWHQM010000019">
    <property type="protein sequence ID" value="KAK5631371.1"/>
    <property type="molecule type" value="Genomic_DNA"/>
</dbReference>
<feature type="compositionally biased region" description="Basic and acidic residues" evidence="2">
    <location>
        <begin position="390"/>
        <end position="401"/>
    </location>
</feature>